<keyword evidence="2" id="KW-1185">Reference proteome</keyword>
<dbReference type="Proteomes" id="UP000308600">
    <property type="component" value="Unassembled WGS sequence"/>
</dbReference>
<dbReference type="EMBL" id="ML208259">
    <property type="protein sequence ID" value="TFK76670.1"/>
    <property type="molecule type" value="Genomic_DNA"/>
</dbReference>
<proteinExistence type="predicted"/>
<feature type="non-terminal residue" evidence="1">
    <location>
        <position position="1"/>
    </location>
</feature>
<gene>
    <name evidence="1" type="ORF">BDN72DRAFT_753735</name>
</gene>
<sequence length="980" mass="109331">LSAMSSAPRKQAPRLPRPAARYWKGKAPKGVDADADSDSEGEQEEVVEGGAEMIGGEDYEGESGDEEEDDLKVGQLVGKQKAMNIALKDVNISREGKVIVAGREESGRTAIETLQKEESDESEEESDEGDAKPEQEEETSSEDDEPPKPQFRPVFVPKRARATIAERELLAEDTEEAIKRKEEELEERRKQSHDLVAESIKRELAEKEKEEDIPDVDDTDGLDPEVEFETWRLRELARIKRDQEAALEREREREEVERRRAMPEEQRLKEDLEHAKKSRDDKPKGQQKFLQKYWHKGAFHQILTRHDFTEATESTVDISLLPKVMQVKNFGKRSRTKYTHLLDQDTTTTTGGFGGTAPVKSGNKSLEGSGCFNCGGPHLKKGKRPSLSRTHRRVKVAVVGSGLAGLTAAYLLTSRTQCEDDEVEFEVHLFDKAPVVGMDAASVSLPLIPATSTIDGANEAEGLDVPEWRVDVPMRSFQGGYYPQLIALYKKLGVSFRPSNFTYSFSLLSKAPIPGSYCAKRGTSPRRITTKMIYNGASGLSGLGIPSIFYESTFSNLSTGKVTRSPLILFRNFVANIHTHVLFAVFLFYVVICYFRMIWLASPVFRLNPQRLERMRFAEWITETTPKGTFSKWTGMENAWREYAKTVLVPLFSAVCTAPEEDVLNHPVEEFLDYLWLTLGTSHYVVLNGVRDVVARLTTNVKHIHLSANICGMSIESNSGTASVQCRSPEMGVETHAGFDHIIFATQASRAVPLLQSMAASLSRDSSQRVQQAAIENQIRCLKTFIYRDTLVVNHLDDTLMPDHKDDWRDLNLICAEQSQFSAGKGRKSGVMEDGLSVSATYTMATHKLPRPRGYPMHVPAVYQTTNPVIAPKEDSVLSVARLERAVVTVESKEALKGFYMEKERQWWQCAGQGRGTLGNLQGAGRRSIDVPATGPGIWICGSYAYSGIPLLEGCVVSARNVVEQGIWALECVQSPGQPW</sequence>
<evidence type="ECO:0000313" key="1">
    <source>
        <dbReference type="EMBL" id="TFK76670.1"/>
    </source>
</evidence>
<reference evidence="1 2" key="1">
    <citation type="journal article" date="2019" name="Nat. Ecol. Evol.">
        <title>Megaphylogeny resolves global patterns of mushroom evolution.</title>
        <authorList>
            <person name="Varga T."/>
            <person name="Krizsan K."/>
            <person name="Foldi C."/>
            <person name="Dima B."/>
            <person name="Sanchez-Garcia M."/>
            <person name="Sanchez-Ramirez S."/>
            <person name="Szollosi G.J."/>
            <person name="Szarkandi J.G."/>
            <person name="Papp V."/>
            <person name="Albert L."/>
            <person name="Andreopoulos W."/>
            <person name="Angelini C."/>
            <person name="Antonin V."/>
            <person name="Barry K.W."/>
            <person name="Bougher N.L."/>
            <person name="Buchanan P."/>
            <person name="Buyck B."/>
            <person name="Bense V."/>
            <person name="Catcheside P."/>
            <person name="Chovatia M."/>
            <person name="Cooper J."/>
            <person name="Damon W."/>
            <person name="Desjardin D."/>
            <person name="Finy P."/>
            <person name="Geml J."/>
            <person name="Haridas S."/>
            <person name="Hughes K."/>
            <person name="Justo A."/>
            <person name="Karasinski D."/>
            <person name="Kautmanova I."/>
            <person name="Kiss B."/>
            <person name="Kocsube S."/>
            <person name="Kotiranta H."/>
            <person name="LaButti K.M."/>
            <person name="Lechner B.E."/>
            <person name="Liimatainen K."/>
            <person name="Lipzen A."/>
            <person name="Lukacs Z."/>
            <person name="Mihaltcheva S."/>
            <person name="Morgado L.N."/>
            <person name="Niskanen T."/>
            <person name="Noordeloos M.E."/>
            <person name="Ohm R.A."/>
            <person name="Ortiz-Santana B."/>
            <person name="Ovrebo C."/>
            <person name="Racz N."/>
            <person name="Riley R."/>
            <person name="Savchenko A."/>
            <person name="Shiryaev A."/>
            <person name="Soop K."/>
            <person name="Spirin V."/>
            <person name="Szebenyi C."/>
            <person name="Tomsovsky M."/>
            <person name="Tulloss R.E."/>
            <person name="Uehling J."/>
            <person name="Grigoriev I.V."/>
            <person name="Vagvolgyi C."/>
            <person name="Papp T."/>
            <person name="Martin F.M."/>
            <person name="Miettinen O."/>
            <person name="Hibbett D.S."/>
            <person name="Nagy L.G."/>
        </authorList>
    </citation>
    <scope>NUCLEOTIDE SEQUENCE [LARGE SCALE GENOMIC DNA]</scope>
    <source>
        <strain evidence="1 2">NL-1719</strain>
    </source>
</reference>
<protein>
    <submittedName>
        <fullName evidence="1">Uncharacterized protein</fullName>
    </submittedName>
</protein>
<name>A0ACD3BFK7_9AGAR</name>
<accession>A0ACD3BFK7</accession>
<evidence type="ECO:0000313" key="2">
    <source>
        <dbReference type="Proteomes" id="UP000308600"/>
    </source>
</evidence>
<organism evidence="1 2">
    <name type="scientific">Pluteus cervinus</name>
    <dbReference type="NCBI Taxonomy" id="181527"/>
    <lineage>
        <taxon>Eukaryota</taxon>
        <taxon>Fungi</taxon>
        <taxon>Dikarya</taxon>
        <taxon>Basidiomycota</taxon>
        <taxon>Agaricomycotina</taxon>
        <taxon>Agaricomycetes</taxon>
        <taxon>Agaricomycetidae</taxon>
        <taxon>Agaricales</taxon>
        <taxon>Pluteineae</taxon>
        <taxon>Pluteaceae</taxon>
        <taxon>Pluteus</taxon>
    </lineage>
</organism>